<reference evidence="1" key="1">
    <citation type="submission" date="2023-03" db="EMBL/GenBank/DDBJ databases">
        <title>Massive genome expansion in bonnet fungi (Mycena s.s.) driven by repeated elements and novel gene families across ecological guilds.</title>
        <authorList>
            <consortium name="Lawrence Berkeley National Laboratory"/>
            <person name="Harder C.B."/>
            <person name="Miyauchi S."/>
            <person name="Viragh M."/>
            <person name="Kuo A."/>
            <person name="Thoen E."/>
            <person name="Andreopoulos B."/>
            <person name="Lu D."/>
            <person name="Skrede I."/>
            <person name="Drula E."/>
            <person name="Henrissat B."/>
            <person name="Morin E."/>
            <person name="Kohler A."/>
            <person name="Barry K."/>
            <person name="LaButti K."/>
            <person name="Morin E."/>
            <person name="Salamov A."/>
            <person name="Lipzen A."/>
            <person name="Mereny Z."/>
            <person name="Hegedus B."/>
            <person name="Baldrian P."/>
            <person name="Stursova M."/>
            <person name="Weitz H."/>
            <person name="Taylor A."/>
            <person name="Grigoriev I.V."/>
            <person name="Nagy L.G."/>
            <person name="Martin F."/>
            <person name="Kauserud H."/>
        </authorList>
    </citation>
    <scope>NUCLEOTIDE SEQUENCE</scope>
    <source>
        <strain evidence="1">CBHHK182m</strain>
    </source>
</reference>
<evidence type="ECO:0008006" key="3">
    <source>
        <dbReference type="Google" id="ProtNLM"/>
    </source>
</evidence>
<keyword evidence="2" id="KW-1185">Reference proteome</keyword>
<organism evidence="1 2">
    <name type="scientific">Mycena metata</name>
    <dbReference type="NCBI Taxonomy" id="1033252"/>
    <lineage>
        <taxon>Eukaryota</taxon>
        <taxon>Fungi</taxon>
        <taxon>Dikarya</taxon>
        <taxon>Basidiomycota</taxon>
        <taxon>Agaricomycotina</taxon>
        <taxon>Agaricomycetes</taxon>
        <taxon>Agaricomycetidae</taxon>
        <taxon>Agaricales</taxon>
        <taxon>Marasmiineae</taxon>
        <taxon>Mycenaceae</taxon>
        <taxon>Mycena</taxon>
    </lineage>
</organism>
<comment type="caution">
    <text evidence="1">The sequence shown here is derived from an EMBL/GenBank/DDBJ whole genome shotgun (WGS) entry which is preliminary data.</text>
</comment>
<dbReference type="EMBL" id="JARKIB010000039">
    <property type="protein sequence ID" value="KAJ7759656.1"/>
    <property type="molecule type" value="Genomic_DNA"/>
</dbReference>
<evidence type="ECO:0000313" key="2">
    <source>
        <dbReference type="Proteomes" id="UP001215598"/>
    </source>
</evidence>
<dbReference type="Proteomes" id="UP001215598">
    <property type="component" value="Unassembled WGS sequence"/>
</dbReference>
<dbReference type="AlphaFoldDB" id="A0AAD7NH42"/>
<protein>
    <recommendedName>
        <fullName evidence="3">F-box domain-containing protein</fullName>
    </recommendedName>
</protein>
<name>A0AAD7NH42_9AGAR</name>
<sequence length="267" mass="29218">MVIAYLWAPLVSSKGRSKNLAVRDDSERKTDVVEVTTVLVNLALVAYPVLTLPSDIVSRILSNAYDHTAESDLPLPQLHSSSRRYAATGGTSLCLLRRPPRGTKASDSALCLLKLWVSRAKDCPLSFGIDRNPDELSSLFFMAAGIAASSESEVEKNVAPEFLVFVSSLSSQIWRLEAHLSPKQFTQIQSPHRPFPLLQWLACPCAPEAGVRDILEEIPSLRALHLLSPGSTIDFSSRLLMDLQIEPSVAASVFFAVFTNFPALLLS</sequence>
<proteinExistence type="predicted"/>
<gene>
    <name evidence="1" type="ORF">B0H16DRAFT_1720442</name>
</gene>
<accession>A0AAD7NH42</accession>
<evidence type="ECO:0000313" key="1">
    <source>
        <dbReference type="EMBL" id="KAJ7759656.1"/>
    </source>
</evidence>